<gene>
    <name evidence="2" type="ORF">F511_17515</name>
</gene>
<keyword evidence="3" id="KW-1185">Reference proteome</keyword>
<protein>
    <submittedName>
        <fullName evidence="2">Endoribonuclease Dicer1</fullName>
    </submittedName>
</protein>
<organism evidence="2 3">
    <name type="scientific">Dorcoceras hygrometricum</name>
    <dbReference type="NCBI Taxonomy" id="472368"/>
    <lineage>
        <taxon>Eukaryota</taxon>
        <taxon>Viridiplantae</taxon>
        <taxon>Streptophyta</taxon>
        <taxon>Embryophyta</taxon>
        <taxon>Tracheophyta</taxon>
        <taxon>Spermatophyta</taxon>
        <taxon>Magnoliopsida</taxon>
        <taxon>eudicotyledons</taxon>
        <taxon>Gunneridae</taxon>
        <taxon>Pentapetalae</taxon>
        <taxon>asterids</taxon>
        <taxon>lamiids</taxon>
        <taxon>Lamiales</taxon>
        <taxon>Gesneriaceae</taxon>
        <taxon>Didymocarpoideae</taxon>
        <taxon>Trichosporeae</taxon>
        <taxon>Loxocarpinae</taxon>
        <taxon>Dorcoceras</taxon>
    </lineage>
</organism>
<dbReference type="Proteomes" id="UP000250235">
    <property type="component" value="Unassembled WGS sequence"/>
</dbReference>
<evidence type="ECO:0000313" key="3">
    <source>
        <dbReference type="Proteomes" id="UP000250235"/>
    </source>
</evidence>
<name>A0A2Z7CNT3_9LAMI</name>
<reference evidence="2 3" key="1">
    <citation type="journal article" date="2015" name="Proc. Natl. Acad. Sci. U.S.A.">
        <title>The resurrection genome of Boea hygrometrica: A blueprint for survival of dehydration.</title>
        <authorList>
            <person name="Xiao L."/>
            <person name="Yang G."/>
            <person name="Zhang L."/>
            <person name="Yang X."/>
            <person name="Zhao S."/>
            <person name="Ji Z."/>
            <person name="Zhou Q."/>
            <person name="Hu M."/>
            <person name="Wang Y."/>
            <person name="Chen M."/>
            <person name="Xu Y."/>
            <person name="Jin H."/>
            <person name="Xiao X."/>
            <person name="Hu G."/>
            <person name="Bao F."/>
            <person name="Hu Y."/>
            <person name="Wan P."/>
            <person name="Li L."/>
            <person name="Deng X."/>
            <person name="Kuang T."/>
            <person name="Xiang C."/>
            <person name="Zhu J.K."/>
            <person name="Oliver M.J."/>
            <person name="He Y."/>
        </authorList>
    </citation>
    <scope>NUCLEOTIDE SEQUENCE [LARGE SCALE GENOMIC DNA]</scope>
    <source>
        <strain evidence="3">cv. XS01</strain>
    </source>
</reference>
<dbReference type="EMBL" id="KQ993862">
    <property type="protein sequence ID" value="KZV48433.1"/>
    <property type="molecule type" value="Genomic_DNA"/>
</dbReference>
<sequence>MSLFDLQDVCIAIGSIATLDLPIVVDLIGIYGLKGPYCTLNTTDWFLQALSVIPRGSWGDVARRFTMIRWAAREEDFGKCDFLKVNRGQTGRHPNYVFLPKTQLDLNPAVHVSPYRWSQYNITGIVISFRIAGAYLGKRIPRITEDIRQDILFHLLSPSINIKYQVRSLILHALILAHFCTQHIFFRFCSRTLPDLSIGGALSDTLSTSSDQLFVVADIRKNTIQSPVARQSQAPRRDTKEKYIPIPTDPTIPSSSTWWCQLVG</sequence>
<proteinExistence type="predicted"/>
<evidence type="ECO:0000313" key="2">
    <source>
        <dbReference type="EMBL" id="KZV48433.1"/>
    </source>
</evidence>
<feature type="region of interest" description="Disordered" evidence="1">
    <location>
        <begin position="227"/>
        <end position="246"/>
    </location>
</feature>
<accession>A0A2Z7CNT3</accession>
<dbReference type="AlphaFoldDB" id="A0A2Z7CNT3"/>
<evidence type="ECO:0000256" key="1">
    <source>
        <dbReference type="SAM" id="MobiDB-lite"/>
    </source>
</evidence>